<dbReference type="InterPro" id="IPR050245">
    <property type="entry name" value="PrsA_foldase"/>
</dbReference>
<keyword evidence="5 7" id="KW-0697">Rotamase</keyword>
<sequence length="320" mass="36375">MNKIHGFKFPIQAHVLLLFLLMLSGNVQSADSSKEICIAFESEVVVTQGDSEITHLDMDAFLATVPEGDRVDFLESADRLGQVLTNLLLSEAMANRAIEARLLDDPEVNAQLYRQLVNELTKLYRFNFFADLELADYEARARELYLTNPKRFRAPEKVDFYHVLIPVDEPSEEVEAMEEIAVAWRAFAEQQIDIERVVREYSQDPLLEQNGGFYRDVALENLHAAIASSLSKLSEGRGISEPIRTPDGWHLVQLHKRHPIEALDWPDAKEEAIKLAREQHLTNALERKLRELQAPPQEFPEGAIRSLLERYNASLSGVAD</sequence>
<dbReference type="SUPFAM" id="SSF54534">
    <property type="entry name" value="FKBP-like"/>
    <property type="match status" value="1"/>
</dbReference>
<dbReference type="PROSITE" id="PS50198">
    <property type="entry name" value="PPIC_PPIASE_2"/>
    <property type="match status" value="1"/>
</dbReference>
<dbReference type="InterPro" id="IPR046357">
    <property type="entry name" value="PPIase_dom_sf"/>
</dbReference>
<reference evidence="10 11" key="1">
    <citation type="submission" date="2020-02" db="EMBL/GenBank/DDBJ databases">
        <authorList>
            <person name="Zhang X.-Y."/>
        </authorList>
    </citation>
    <scope>NUCLEOTIDE SEQUENCE [LARGE SCALE GENOMIC DNA]</scope>
    <source>
        <strain evidence="10 11">C33</strain>
    </source>
</reference>
<protein>
    <recommendedName>
        <fullName evidence="3">peptidylprolyl isomerase</fullName>
        <ecNumber evidence="3">5.2.1.8</ecNumber>
    </recommendedName>
</protein>
<organism evidence="10 11">
    <name type="scientific">Wenzhouxiangella limi</name>
    <dbReference type="NCBI Taxonomy" id="2707351"/>
    <lineage>
        <taxon>Bacteria</taxon>
        <taxon>Pseudomonadati</taxon>
        <taxon>Pseudomonadota</taxon>
        <taxon>Gammaproteobacteria</taxon>
        <taxon>Chromatiales</taxon>
        <taxon>Wenzhouxiangellaceae</taxon>
        <taxon>Wenzhouxiangella</taxon>
    </lineage>
</organism>
<dbReference type="AlphaFoldDB" id="A0A845V133"/>
<evidence type="ECO:0000256" key="7">
    <source>
        <dbReference type="PROSITE-ProRule" id="PRU00278"/>
    </source>
</evidence>
<proteinExistence type="inferred from homology"/>
<dbReference type="Gene3D" id="3.10.50.40">
    <property type="match status" value="1"/>
</dbReference>
<dbReference type="Proteomes" id="UP000484885">
    <property type="component" value="Unassembled WGS sequence"/>
</dbReference>
<comment type="similarity">
    <text evidence="2">Belongs to the PpiC/parvulin rotamase family.</text>
</comment>
<accession>A0A845V133</accession>
<evidence type="ECO:0000256" key="1">
    <source>
        <dbReference type="ARBA" id="ARBA00000971"/>
    </source>
</evidence>
<evidence type="ECO:0000256" key="4">
    <source>
        <dbReference type="ARBA" id="ARBA00022729"/>
    </source>
</evidence>
<evidence type="ECO:0000256" key="8">
    <source>
        <dbReference type="SAM" id="SignalP"/>
    </source>
</evidence>
<evidence type="ECO:0000256" key="5">
    <source>
        <dbReference type="ARBA" id="ARBA00023110"/>
    </source>
</evidence>
<comment type="catalytic activity">
    <reaction evidence="1">
        <text>[protein]-peptidylproline (omega=180) = [protein]-peptidylproline (omega=0)</text>
        <dbReference type="Rhea" id="RHEA:16237"/>
        <dbReference type="Rhea" id="RHEA-COMP:10747"/>
        <dbReference type="Rhea" id="RHEA-COMP:10748"/>
        <dbReference type="ChEBI" id="CHEBI:83833"/>
        <dbReference type="ChEBI" id="CHEBI:83834"/>
        <dbReference type="EC" id="5.2.1.8"/>
    </reaction>
</comment>
<evidence type="ECO:0000313" key="10">
    <source>
        <dbReference type="EMBL" id="NDY94976.1"/>
    </source>
</evidence>
<keyword evidence="11" id="KW-1185">Reference proteome</keyword>
<dbReference type="InterPro" id="IPR000297">
    <property type="entry name" value="PPIase_PpiC"/>
</dbReference>
<gene>
    <name evidence="10" type="ORF">G3I74_04455</name>
</gene>
<evidence type="ECO:0000256" key="3">
    <source>
        <dbReference type="ARBA" id="ARBA00013194"/>
    </source>
</evidence>
<evidence type="ECO:0000256" key="2">
    <source>
        <dbReference type="ARBA" id="ARBA00007656"/>
    </source>
</evidence>
<evidence type="ECO:0000313" key="11">
    <source>
        <dbReference type="Proteomes" id="UP000484885"/>
    </source>
</evidence>
<evidence type="ECO:0000256" key="6">
    <source>
        <dbReference type="ARBA" id="ARBA00023235"/>
    </source>
</evidence>
<feature type="chain" id="PRO_5032411570" description="peptidylprolyl isomerase" evidence="8">
    <location>
        <begin position="30"/>
        <end position="320"/>
    </location>
</feature>
<feature type="signal peptide" evidence="8">
    <location>
        <begin position="1"/>
        <end position="29"/>
    </location>
</feature>
<keyword evidence="6 7" id="KW-0413">Isomerase</keyword>
<keyword evidence="4 8" id="KW-0732">Signal</keyword>
<dbReference type="Pfam" id="PF00639">
    <property type="entry name" value="Rotamase"/>
    <property type="match status" value="1"/>
</dbReference>
<dbReference type="GO" id="GO:0003755">
    <property type="term" value="F:peptidyl-prolyl cis-trans isomerase activity"/>
    <property type="evidence" value="ECO:0007669"/>
    <property type="project" value="UniProtKB-KW"/>
</dbReference>
<comment type="caution">
    <text evidence="10">The sequence shown here is derived from an EMBL/GenBank/DDBJ whole genome shotgun (WGS) entry which is preliminary data.</text>
</comment>
<feature type="domain" description="PpiC" evidence="9">
    <location>
        <begin position="155"/>
        <end position="256"/>
    </location>
</feature>
<name>A0A845V133_9GAMM</name>
<dbReference type="PANTHER" id="PTHR47245">
    <property type="entry name" value="PEPTIDYLPROLYL ISOMERASE"/>
    <property type="match status" value="1"/>
</dbReference>
<dbReference type="PANTHER" id="PTHR47245:SF1">
    <property type="entry name" value="FOLDASE PROTEIN PRSA"/>
    <property type="match status" value="1"/>
</dbReference>
<evidence type="ECO:0000259" key="9">
    <source>
        <dbReference type="PROSITE" id="PS50198"/>
    </source>
</evidence>
<dbReference type="EC" id="5.2.1.8" evidence="3"/>
<dbReference type="RefSeq" id="WP_164210388.1">
    <property type="nucleotide sequence ID" value="NZ_JAAGSC010000034.1"/>
</dbReference>
<dbReference type="EMBL" id="JAAGSC010000034">
    <property type="protein sequence ID" value="NDY94976.1"/>
    <property type="molecule type" value="Genomic_DNA"/>
</dbReference>